<dbReference type="Proteomes" id="UP000256970">
    <property type="component" value="Unassembled WGS sequence"/>
</dbReference>
<proteinExistence type="predicted"/>
<organism evidence="2 3">
    <name type="scientific">Tetradesmus obliquus</name>
    <name type="common">Green alga</name>
    <name type="synonym">Acutodesmus obliquus</name>
    <dbReference type="NCBI Taxonomy" id="3088"/>
    <lineage>
        <taxon>Eukaryota</taxon>
        <taxon>Viridiplantae</taxon>
        <taxon>Chlorophyta</taxon>
        <taxon>core chlorophytes</taxon>
        <taxon>Chlorophyceae</taxon>
        <taxon>CS clade</taxon>
        <taxon>Sphaeropleales</taxon>
        <taxon>Scenedesmaceae</taxon>
        <taxon>Tetradesmus</taxon>
    </lineage>
</organism>
<feature type="region of interest" description="Disordered" evidence="1">
    <location>
        <begin position="46"/>
        <end position="68"/>
    </location>
</feature>
<evidence type="ECO:0000313" key="3">
    <source>
        <dbReference type="Proteomes" id="UP000256970"/>
    </source>
</evidence>
<protein>
    <submittedName>
        <fullName evidence="2">Uncharacterized protein</fullName>
    </submittedName>
</protein>
<reference evidence="2 3" key="1">
    <citation type="submission" date="2016-10" db="EMBL/GenBank/DDBJ databases">
        <authorList>
            <person name="Cai Z."/>
        </authorList>
    </citation>
    <scope>NUCLEOTIDE SEQUENCE [LARGE SCALE GENOMIC DNA]</scope>
</reference>
<dbReference type="EMBL" id="FNXT01000689">
    <property type="protein sequence ID" value="SZX66154.1"/>
    <property type="molecule type" value="Genomic_DNA"/>
</dbReference>
<gene>
    <name evidence="2" type="ORF">BQ4739_LOCUS6593</name>
</gene>
<accession>A0A383VN53</accession>
<dbReference type="AlphaFoldDB" id="A0A383VN53"/>
<sequence>MSSMLSSVAPSALRALTTSGVLPAAACAGMRAFARSSSYLHLHAPHPVKEDEGKNSSSSSRTPWSTFPPELRELSRQAGGFEGPRRYPLGSHGSSMLLDHANLMTTAPLSYCLVRHHSVMPRSASQNLASQSVALAGLQAQQQKHAATAVLELPSQEAEGVLSKWFAKTQPRMKGFSRKLALRQVNRKIIARVARRFTIGIPVLGFYFVSKLMVKDLARVKSEYANGETGVSALFATALAADVLDLAAQFTVISGLVHANLGFGLASAAGLLALADKASLATAFLSFSCGLSGELLALKHSDSQDGTKSE</sequence>
<keyword evidence="3" id="KW-1185">Reference proteome</keyword>
<name>A0A383VN53_TETOB</name>
<evidence type="ECO:0000313" key="2">
    <source>
        <dbReference type="EMBL" id="SZX66154.1"/>
    </source>
</evidence>
<evidence type="ECO:0000256" key="1">
    <source>
        <dbReference type="SAM" id="MobiDB-lite"/>
    </source>
</evidence>